<dbReference type="Proteomes" id="UP000033591">
    <property type="component" value="Unassembled WGS sequence"/>
</dbReference>
<dbReference type="EMBL" id="LAOC01000001">
    <property type="protein sequence ID" value="KJV78406.1"/>
    <property type="molecule type" value="Genomic_DNA"/>
</dbReference>
<accession>A0A0F3PER3</accession>
<protein>
    <submittedName>
        <fullName evidence="2">Putative tryptophan repressor binding protein</fullName>
    </submittedName>
</protein>
<dbReference type="SUPFAM" id="SSF52218">
    <property type="entry name" value="Flavoproteins"/>
    <property type="match status" value="1"/>
</dbReference>
<gene>
    <name evidence="2" type="ORF">RMAECT_1597</name>
</gene>
<keyword evidence="1" id="KW-1133">Transmembrane helix</keyword>
<keyword evidence="1" id="KW-0472">Membrane</keyword>
<keyword evidence="1" id="KW-0812">Transmembrane</keyword>
<sequence length="55" mass="6186">MGSLAGSFKIFMEATSTRWAQQKWKDKIAATFLLLIQVISYAVFSSYFTSLCSIV</sequence>
<organism evidence="2 3">
    <name type="scientific">Rickettsia rhipicephali str. Ect</name>
    <dbReference type="NCBI Taxonomy" id="1359199"/>
    <lineage>
        <taxon>Bacteria</taxon>
        <taxon>Pseudomonadati</taxon>
        <taxon>Pseudomonadota</taxon>
        <taxon>Alphaproteobacteria</taxon>
        <taxon>Rickettsiales</taxon>
        <taxon>Rickettsiaceae</taxon>
        <taxon>Rickettsieae</taxon>
        <taxon>Rickettsia</taxon>
        <taxon>spotted fever group</taxon>
    </lineage>
</organism>
<proteinExistence type="predicted"/>
<evidence type="ECO:0000313" key="3">
    <source>
        <dbReference type="Proteomes" id="UP000033591"/>
    </source>
</evidence>
<evidence type="ECO:0000256" key="1">
    <source>
        <dbReference type="SAM" id="Phobius"/>
    </source>
</evidence>
<dbReference type="InterPro" id="IPR029039">
    <property type="entry name" value="Flavoprotein-like_sf"/>
</dbReference>
<dbReference type="Gene3D" id="3.40.50.360">
    <property type="match status" value="1"/>
</dbReference>
<comment type="caution">
    <text evidence="2">The sequence shown here is derived from an EMBL/GenBank/DDBJ whole genome shotgun (WGS) entry which is preliminary data.</text>
</comment>
<feature type="transmembrane region" description="Helical" evidence="1">
    <location>
        <begin position="28"/>
        <end position="48"/>
    </location>
</feature>
<dbReference type="PATRIC" id="fig|1359199.3.peg.1584"/>
<reference evidence="2 3" key="1">
    <citation type="submission" date="2015-01" db="EMBL/GenBank/DDBJ databases">
        <title>Genome Sequencing of Rickettsiales.</title>
        <authorList>
            <person name="Daugherty S.C."/>
            <person name="Su Q."/>
            <person name="Abolude K."/>
            <person name="Beier-Sexton M."/>
            <person name="Carlyon J.A."/>
            <person name="Carter R."/>
            <person name="Day N.P."/>
            <person name="Dumler S.J."/>
            <person name="Dyachenko V."/>
            <person name="Godinez A."/>
            <person name="Kurtti T.J."/>
            <person name="Lichay M."/>
            <person name="Mullins K.E."/>
            <person name="Ott S."/>
            <person name="Pappas-Brown V."/>
            <person name="Paris D.H."/>
            <person name="Patel P."/>
            <person name="Richards A.L."/>
            <person name="Sadzewicz L."/>
            <person name="Sears K."/>
            <person name="Seidman D."/>
            <person name="Sengamalay N."/>
            <person name="Stenos J."/>
            <person name="Tallon L.J."/>
            <person name="Vincent G."/>
            <person name="Fraser C.M."/>
            <person name="Munderloh U."/>
            <person name="Dunning-Hotopp J.C."/>
        </authorList>
    </citation>
    <scope>NUCLEOTIDE SEQUENCE [LARGE SCALE GENOMIC DNA]</scope>
    <source>
        <strain evidence="2 3">Ect</strain>
    </source>
</reference>
<name>A0A0F3PER3_RICRH</name>
<evidence type="ECO:0000313" key="2">
    <source>
        <dbReference type="EMBL" id="KJV78406.1"/>
    </source>
</evidence>
<dbReference type="AlphaFoldDB" id="A0A0F3PER3"/>